<evidence type="ECO:0000313" key="12">
    <source>
        <dbReference type="Proteomes" id="UP001560045"/>
    </source>
</evidence>
<evidence type="ECO:0000256" key="9">
    <source>
        <dbReference type="HAMAP-Rule" id="MF_00024"/>
    </source>
</evidence>
<evidence type="ECO:0000256" key="5">
    <source>
        <dbReference type="ARBA" id="ARBA00022573"/>
    </source>
</evidence>
<evidence type="ECO:0000256" key="7">
    <source>
        <dbReference type="ARBA" id="ARBA00022989"/>
    </source>
</evidence>
<dbReference type="Proteomes" id="UP001560045">
    <property type="component" value="Unassembled WGS sequence"/>
</dbReference>
<dbReference type="PANTHER" id="PTHR34308">
    <property type="entry name" value="COBALAMIN BIOSYNTHESIS PROTEIN CBIB"/>
    <property type="match status" value="1"/>
</dbReference>
<comment type="function">
    <text evidence="9">Converts cobyric acid to cobinamide by the addition of aminopropanol on the F carboxylic group.</text>
</comment>
<dbReference type="PANTHER" id="PTHR34308:SF1">
    <property type="entry name" value="COBALAMIN BIOSYNTHESIS PROTEIN CBIB"/>
    <property type="match status" value="1"/>
</dbReference>
<comment type="caution">
    <text evidence="11">The sequence shown here is derived from an EMBL/GenBank/DDBJ whole genome shotgun (WGS) entry which is preliminary data.</text>
</comment>
<dbReference type="EMBL" id="JBFNXQ010000113">
    <property type="protein sequence ID" value="MEX5721225.1"/>
    <property type="molecule type" value="Genomic_DNA"/>
</dbReference>
<sequence>MLLRRVPDRRVRGDVPTALGLALGAAADLLLADPRRHHPVAGFGTAAAALERRLWRDSRAVGAGYATVLVAGAAALGTAGTRLTRGRPVARTLAVAAATWTVLGGTSLGRAASAMAGALDAGDLPAARGLLPTLAGRDPSSLDAGELARATVESVAENTSDAAVAPLVWGALAGLPGLLGYRAVNTLDAMVGHRSPRYARFGWAAARADDVANWLPARLTAALTVATAPLAGGSARDALRVWRRDGAAHPSPNAGRCEAAAAGALGLRLGGRNVYGSRVEDRPVLGEGRAPDSSDVTRAVRLSRAVWLAAAALAVASRAAASGPARRGRADDANGPRRCSAPRGADRTGKPAGSVRG</sequence>
<evidence type="ECO:0000256" key="8">
    <source>
        <dbReference type="ARBA" id="ARBA00023136"/>
    </source>
</evidence>
<evidence type="ECO:0000256" key="3">
    <source>
        <dbReference type="ARBA" id="ARBA00006263"/>
    </source>
</evidence>
<keyword evidence="5 9" id="KW-0169">Cobalamin biosynthesis</keyword>
<reference evidence="11 12" key="1">
    <citation type="submission" date="2024-06" db="EMBL/GenBank/DDBJ databases">
        <title>Draft genome sequence of Geodermatophilus badlandi, a novel member of the Geodermatophilaceae isolated from badland sedimentary rocks in the Red desert, Wyoming, USA.</title>
        <authorList>
            <person name="Ben Tekaya S."/>
            <person name="Nouioui I."/>
            <person name="Flores G.M."/>
            <person name="Shaal M.N."/>
            <person name="Bredoire F."/>
            <person name="Basile F."/>
            <person name="Van Diepen L."/>
            <person name="Ward N.L."/>
        </authorList>
    </citation>
    <scope>NUCLEOTIDE SEQUENCE [LARGE SCALE GENOMIC DNA]</scope>
    <source>
        <strain evidence="11 12">WL48A</strain>
    </source>
</reference>
<comment type="subcellular location">
    <subcellularLocation>
        <location evidence="1 9">Cell membrane</location>
        <topology evidence="1 9">Multi-pass membrane protein</topology>
    </subcellularLocation>
</comment>
<evidence type="ECO:0000256" key="2">
    <source>
        <dbReference type="ARBA" id="ARBA00004953"/>
    </source>
</evidence>
<evidence type="ECO:0000256" key="1">
    <source>
        <dbReference type="ARBA" id="ARBA00004651"/>
    </source>
</evidence>
<organism evidence="11 12">
    <name type="scientific">Geodermatophilus maliterrae</name>
    <dbReference type="NCBI Taxonomy" id="3162531"/>
    <lineage>
        <taxon>Bacteria</taxon>
        <taxon>Bacillati</taxon>
        <taxon>Actinomycetota</taxon>
        <taxon>Actinomycetes</taxon>
        <taxon>Geodermatophilales</taxon>
        <taxon>Geodermatophilaceae</taxon>
        <taxon>Geodermatophilus</taxon>
    </lineage>
</organism>
<proteinExistence type="inferred from homology"/>
<keyword evidence="8 9" id="KW-0472">Membrane</keyword>
<dbReference type="HAMAP" id="MF_00024">
    <property type="entry name" value="CobD_CbiB"/>
    <property type="match status" value="1"/>
</dbReference>
<keyword evidence="4 9" id="KW-1003">Cell membrane</keyword>
<accession>A0ABV3XKV7</accession>
<comment type="similarity">
    <text evidence="3 9">Belongs to the CobD/CbiB family.</text>
</comment>
<gene>
    <name evidence="9" type="primary">cobD</name>
    <name evidence="11" type="ORF">ABQ292_22980</name>
</gene>
<keyword evidence="6 9" id="KW-0812">Transmembrane</keyword>
<evidence type="ECO:0000256" key="6">
    <source>
        <dbReference type="ARBA" id="ARBA00022692"/>
    </source>
</evidence>
<dbReference type="RefSeq" id="WP_369210035.1">
    <property type="nucleotide sequence ID" value="NZ_JBFNXQ010000113.1"/>
</dbReference>
<feature type="region of interest" description="Disordered" evidence="10">
    <location>
        <begin position="317"/>
        <end position="357"/>
    </location>
</feature>
<protein>
    <recommendedName>
        <fullName evidence="9">Cobalamin biosynthesis protein CobD</fullName>
    </recommendedName>
</protein>
<dbReference type="Pfam" id="PF03186">
    <property type="entry name" value="CobD_Cbib"/>
    <property type="match status" value="1"/>
</dbReference>
<dbReference type="NCBIfam" id="TIGR00380">
    <property type="entry name" value="cobal_cbiB"/>
    <property type="match status" value="1"/>
</dbReference>
<keyword evidence="7 9" id="KW-1133">Transmembrane helix</keyword>
<dbReference type="InterPro" id="IPR004485">
    <property type="entry name" value="Cobalamin_biosynth_CobD/CbiB"/>
</dbReference>
<evidence type="ECO:0000256" key="4">
    <source>
        <dbReference type="ARBA" id="ARBA00022475"/>
    </source>
</evidence>
<name>A0ABV3XKV7_9ACTN</name>
<evidence type="ECO:0000313" key="11">
    <source>
        <dbReference type="EMBL" id="MEX5721225.1"/>
    </source>
</evidence>
<evidence type="ECO:0000256" key="10">
    <source>
        <dbReference type="SAM" id="MobiDB-lite"/>
    </source>
</evidence>
<comment type="pathway">
    <text evidence="2 9">Cofactor biosynthesis; adenosylcobalamin biosynthesis.</text>
</comment>
<dbReference type="NCBIfam" id="NF002276">
    <property type="entry name" value="PRK01209.1-4"/>
    <property type="match status" value="1"/>
</dbReference>
<keyword evidence="12" id="KW-1185">Reference proteome</keyword>